<feature type="transmembrane region" description="Helical" evidence="1">
    <location>
        <begin position="31"/>
        <end position="51"/>
    </location>
</feature>
<reference evidence="2 3" key="1">
    <citation type="submission" date="2016-09" db="EMBL/GenBank/DDBJ databases">
        <title>100K Listeria isolates.</title>
        <authorList>
            <person name="Chen P."/>
            <person name="Weimer B.C."/>
            <person name="Kong N."/>
            <person name="Huang B."/>
        </authorList>
    </citation>
    <scope>NUCLEOTIDE SEQUENCE [LARGE SCALE GENOMIC DNA]</scope>
    <source>
        <strain evidence="2 3">BCW_2383</strain>
    </source>
</reference>
<keyword evidence="1" id="KW-0812">Transmembrane</keyword>
<dbReference type="AlphaFoldDB" id="A0AAX0HJB7"/>
<protein>
    <submittedName>
        <fullName evidence="2">Uncharacterized protein</fullName>
    </submittedName>
</protein>
<feature type="transmembrane region" description="Helical" evidence="1">
    <location>
        <begin position="131"/>
        <end position="150"/>
    </location>
</feature>
<organism evidence="2 3">
    <name type="scientific">Listeria monocytogenes</name>
    <dbReference type="NCBI Taxonomy" id="1639"/>
    <lineage>
        <taxon>Bacteria</taxon>
        <taxon>Bacillati</taxon>
        <taxon>Bacillota</taxon>
        <taxon>Bacilli</taxon>
        <taxon>Bacillales</taxon>
        <taxon>Listeriaceae</taxon>
        <taxon>Listeria</taxon>
    </lineage>
</organism>
<keyword evidence="1" id="KW-0472">Membrane</keyword>
<name>A0AAX0HJB7_LISMN</name>
<dbReference type="EMBL" id="MJTJ01000009">
    <property type="protein sequence ID" value="OET51565.1"/>
    <property type="molecule type" value="Genomic_DNA"/>
</dbReference>
<accession>A0AAX0HJB7</accession>
<dbReference type="RefSeq" id="WP_026747156.1">
    <property type="nucleotide sequence ID" value="NZ_CP019624.1"/>
</dbReference>
<dbReference type="Proteomes" id="UP000852906">
    <property type="component" value="Unassembled WGS sequence"/>
</dbReference>
<sequence>MIKIEKEIKNHYNKILNELGKKVKKKYKRTHVALVVLYIILACGVIIIATLNNYSDFITFLSIIILVSLTYFIMSKMESSTLHSLGYKKKSDYIQSELRKFLIQRKLFHSKLLEPIIASLDNKAVIKFNPALLISFLFFMFNPMWNYFITKQLEEKMAMSEILSNALLLPIFLCFLILPIVTVRIVLRSTNKSLISILNEFVYESIYKELNKNDYVILSETKKVKYKK</sequence>
<gene>
    <name evidence="2" type="ORF">AJL21_05100</name>
</gene>
<evidence type="ECO:0000313" key="2">
    <source>
        <dbReference type="EMBL" id="OET51565.1"/>
    </source>
</evidence>
<evidence type="ECO:0000313" key="3">
    <source>
        <dbReference type="Proteomes" id="UP000852906"/>
    </source>
</evidence>
<keyword evidence="1" id="KW-1133">Transmembrane helix</keyword>
<feature type="transmembrane region" description="Helical" evidence="1">
    <location>
        <begin position="57"/>
        <end position="74"/>
    </location>
</feature>
<proteinExistence type="predicted"/>
<feature type="transmembrane region" description="Helical" evidence="1">
    <location>
        <begin position="162"/>
        <end position="187"/>
    </location>
</feature>
<comment type="caution">
    <text evidence="2">The sequence shown here is derived from an EMBL/GenBank/DDBJ whole genome shotgun (WGS) entry which is preliminary data.</text>
</comment>
<evidence type="ECO:0000256" key="1">
    <source>
        <dbReference type="SAM" id="Phobius"/>
    </source>
</evidence>